<evidence type="ECO:0000313" key="3">
    <source>
        <dbReference type="RefSeq" id="XP_006822868.1"/>
    </source>
</evidence>
<feature type="compositionally biased region" description="Basic residues" evidence="1">
    <location>
        <begin position="1"/>
        <end position="10"/>
    </location>
</feature>
<dbReference type="RefSeq" id="XP_006822868.1">
    <property type="nucleotide sequence ID" value="XM_006822805.1"/>
</dbReference>
<feature type="compositionally biased region" description="Acidic residues" evidence="1">
    <location>
        <begin position="139"/>
        <end position="152"/>
    </location>
</feature>
<keyword evidence="2" id="KW-1185">Reference proteome</keyword>
<reference evidence="3" key="1">
    <citation type="submission" date="2025-08" db="UniProtKB">
        <authorList>
            <consortium name="RefSeq"/>
        </authorList>
    </citation>
    <scope>IDENTIFICATION</scope>
    <source>
        <tissue evidence="3">Testes</tissue>
    </source>
</reference>
<feature type="compositionally biased region" description="Acidic residues" evidence="1">
    <location>
        <begin position="84"/>
        <end position="102"/>
    </location>
</feature>
<sequence>MATKDTKKKKNDAAAAQNSVKTVKTNTRPTSAPLLKGNYESDVIFAEESLVSSEVKDERSCDEKEDKELKDKHEEERDNKIENLEDDILEKNENEEEQEEENNEIKNTEEDIPESTEEDVPANNREEQEGEGKEKNDVNEEEDDDDDDDDDDEKNKNEDNVKEEADDKNDTECDSISQAESESSKPTATGKSAHSSIDVRIVKRKDVSEDSRIDNVFLTAEGQNDDAITPSVDEVQAELDRVMNQQTVEDNLQQDELPGRLATLNTPATPFTLGTGSLFSESPTRSGTKQTLASLPSATKDTIYQRAMALMSTRCSSRGIPLIDTRTTDKLPLLVTSLPDHPYRHFPDSYFYVTQQRPLPAAPVKAWRGYHGNVYFEPLQCKRMETAPSLRDKSYYNSVFVKSRGSRSVTFSPKKEILNRHQYKRVTTKKPGSRQMAILDKTSVIQRMDENVQEDVRWISGLESVGSLRVGSVGSATSRSNPDRSDKMKICRGFVSHSTSPRFQNLPVVPLKGGGITHSVSKSEYLQSPYRGNSRQGLNNSNMSPELYRYPDSSPAQLDKLKASLQNMERSREMVFNIPPYPGIPLEESTPRSQKPEASDLQVTAR</sequence>
<feature type="compositionally biased region" description="Acidic residues" evidence="1">
    <location>
        <begin position="110"/>
        <end position="120"/>
    </location>
</feature>
<gene>
    <name evidence="3" type="primary">LOC100372543</name>
</gene>
<feature type="compositionally biased region" description="Basic and acidic residues" evidence="1">
    <location>
        <begin position="124"/>
        <end position="138"/>
    </location>
</feature>
<evidence type="ECO:0000256" key="1">
    <source>
        <dbReference type="SAM" id="MobiDB-lite"/>
    </source>
</evidence>
<protein>
    <submittedName>
        <fullName evidence="3">Uncharacterized protein LOC100372543</fullName>
    </submittedName>
</protein>
<feature type="compositionally biased region" description="Basic and acidic residues" evidence="1">
    <location>
        <begin position="153"/>
        <end position="171"/>
    </location>
</feature>
<feature type="region of interest" description="Disordered" evidence="1">
    <location>
        <begin position="578"/>
        <end position="606"/>
    </location>
</feature>
<proteinExistence type="predicted"/>
<organism evidence="2 3">
    <name type="scientific">Saccoglossus kowalevskii</name>
    <name type="common">Acorn worm</name>
    <dbReference type="NCBI Taxonomy" id="10224"/>
    <lineage>
        <taxon>Eukaryota</taxon>
        <taxon>Metazoa</taxon>
        <taxon>Hemichordata</taxon>
        <taxon>Enteropneusta</taxon>
        <taxon>Harrimaniidae</taxon>
        <taxon>Saccoglossus</taxon>
    </lineage>
</organism>
<accession>A0ABM0MS77</accession>
<feature type="compositionally biased region" description="Basic and acidic residues" evidence="1">
    <location>
        <begin position="54"/>
        <end position="83"/>
    </location>
</feature>
<evidence type="ECO:0000313" key="2">
    <source>
        <dbReference type="Proteomes" id="UP000694865"/>
    </source>
</evidence>
<feature type="region of interest" description="Disordered" evidence="1">
    <location>
        <begin position="275"/>
        <end position="294"/>
    </location>
</feature>
<feature type="region of interest" description="Disordered" evidence="1">
    <location>
        <begin position="49"/>
        <end position="195"/>
    </location>
</feature>
<dbReference type="GeneID" id="100372543"/>
<feature type="compositionally biased region" description="Polar residues" evidence="1">
    <location>
        <begin position="17"/>
        <end position="30"/>
    </location>
</feature>
<name>A0ABM0MS77_SACKO</name>
<feature type="region of interest" description="Disordered" evidence="1">
    <location>
        <begin position="1"/>
        <end position="35"/>
    </location>
</feature>
<feature type="compositionally biased region" description="Polar residues" evidence="1">
    <location>
        <begin position="174"/>
        <end position="195"/>
    </location>
</feature>
<dbReference type="Proteomes" id="UP000694865">
    <property type="component" value="Unplaced"/>
</dbReference>